<accession>A0ABD6EXS3</accession>
<evidence type="ECO:0000313" key="2">
    <source>
        <dbReference type="EMBL" id="MFH4984779.1"/>
    </source>
</evidence>
<feature type="chain" id="PRO_5044829344" description="Secreted protein" evidence="1">
    <location>
        <begin position="25"/>
        <end position="83"/>
    </location>
</feature>
<protein>
    <recommendedName>
        <fullName evidence="4">Secreted protein</fullName>
    </recommendedName>
</protein>
<evidence type="ECO:0000256" key="1">
    <source>
        <dbReference type="SAM" id="SignalP"/>
    </source>
</evidence>
<dbReference type="EMBL" id="JBGFUD010021120">
    <property type="protein sequence ID" value="MFH4984779.1"/>
    <property type="molecule type" value="Genomic_DNA"/>
</dbReference>
<keyword evidence="1" id="KW-0732">Signal</keyword>
<keyword evidence="3" id="KW-1185">Reference proteome</keyword>
<reference evidence="2 3" key="1">
    <citation type="submission" date="2024-08" db="EMBL/GenBank/DDBJ databases">
        <title>Gnathostoma spinigerum genome.</title>
        <authorList>
            <person name="Gonzalez-Bertolin B."/>
            <person name="Monzon S."/>
            <person name="Zaballos A."/>
            <person name="Jimenez P."/>
            <person name="Dekumyoy P."/>
            <person name="Varona S."/>
            <person name="Cuesta I."/>
            <person name="Sumanam S."/>
            <person name="Adisakwattana P."/>
            <person name="Gasser R.B."/>
            <person name="Hernandez-Gonzalez A."/>
            <person name="Young N.D."/>
            <person name="Perteguer M.J."/>
        </authorList>
    </citation>
    <scope>NUCLEOTIDE SEQUENCE [LARGE SCALE GENOMIC DNA]</scope>
    <source>
        <strain evidence="2">AL3</strain>
        <tissue evidence="2">Liver</tissue>
    </source>
</reference>
<proteinExistence type="predicted"/>
<dbReference type="Proteomes" id="UP001608902">
    <property type="component" value="Unassembled WGS sequence"/>
</dbReference>
<gene>
    <name evidence="2" type="ORF">AB6A40_011488</name>
</gene>
<name>A0ABD6EXS3_9BILA</name>
<feature type="signal peptide" evidence="1">
    <location>
        <begin position="1"/>
        <end position="24"/>
    </location>
</feature>
<dbReference type="AlphaFoldDB" id="A0ABD6EXS3"/>
<evidence type="ECO:0000313" key="3">
    <source>
        <dbReference type="Proteomes" id="UP001608902"/>
    </source>
</evidence>
<feature type="non-terminal residue" evidence="2">
    <location>
        <position position="83"/>
    </location>
</feature>
<evidence type="ECO:0008006" key="4">
    <source>
        <dbReference type="Google" id="ProtNLM"/>
    </source>
</evidence>
<sequence length="83" mass="9437">MTMRPRWNAMCVVFIVVHCHRVSSDIYAVEDIVPDVVPSMRRSEAKRSRREPAIWGEPAPDYSGVVLDGTVRNIHALLFVDSK</sequence>
<comment type="caution">
    <text evidence="2">The sequence shown here is derived from an EMBL/GenBank/DDBJ whole genome shotgun (WGS) entry which is preliminary data.</text>
</comment>
<organism evidence="2 3">
    <name type="scientific">Gnathostoma spinigerum</name>
    <dbReference type="NCBI Taxonomy" id="75299"/>
    <lineage>
        <taxon>Eukaryota</taxon>
        <taxon>Metazoa</taxon>
        <taxon>Ecdysozoa</taxon>
        <taxon>Nematoda</taxon>
        <taxon>Chromadorea</taxon>
        <taxon>Rhabditida</taxon>
        <taxon>Spirurina</taxon>
        <taxon>Gnathostomatomorpha</taxon>
        <taxon>Gnathostomatoidea</taxon>
        <taxon>Gnathostomatidae</taxon>
        <taxon>Gnathostoma</taxon>
    </lineage>
</organism>